<evidence type="ECO:0000256" key="1">
    <source>
        <dbReference type="ARBA" id="ARBA00004168"/>
    </source>
</evidence>
<dbReference type="Proteomes" id="UP001549104">
    <property type="component" value="Unassembled WGS sequence"/>
</dbReference>
<feature type="chain" id="PRO_5045650512" evidence="6">
    <location>
        <begin position="27"/>
        <end position="514"/>
    </location>
</feature>
<evidence type="ECO:0000313" key="10">
    <source>
        <dbReference type="Proteomes" id="UP001549104"/>
    </source>
</evidence>
<comment type="subcellular location">
    <subcellularLocation>
        <location evidence="1">Secreted</location>
        <location evidence="1">Cell wall</location>
        <topology evidence="1">Peptidoglycan-anchor</topology>
    </subcellularLocation>
</comment>
<evidence type="ECO:0000256" key="5">
    <source>
        <dbReference type="ARBA" id="ARBA00023088"/>
    </source>
</evidence>
<accession>A0ABV2K4Z3</accession>
<keyword evidence="10" id="KW-1185">Reference proteome</keyword>
<dbReference type="PANTHER" id="PTHR37824:SF1">
    <property type="entry name" value="IRON-REGULATED SURFACE DETERMINANT PROTEIN C"/>
    <property type="match status" value="1"/>
</dbReference>
<dbReference type="InterPro" id="IPR001119">
    <property type="entry name" value="SLH_dom"/>
</dbReference>
<dbReference type="Pfam" id="PF05031">
    <property type="entry name" value="NEAT"/>
    <property type="match status" value="2"/>
</dbReference>
<dbReference type="EMBL" id="JBEPME010000001">
    <property type="protein sequence ID" value="MET3655645.1"/>
    <property type="molecule type" value="Genomic_DNA"/>
</dbReference>
<evidence type="ECO:0000256" key="2">
    <source>
        <dbReference type="ARBA" id="ARBA00022512"/>
    </source>
</evidence>
<sequence length="514" mass="56812">MKKQLMMLFSALLVLFTVLPASQFEAAEVTTPVKQEFELPLDILQVENDDKSATAQYVKSPAKIVVEDGKTFAYVTLLSSKWWQSLKVQTKQPGTFKETNFADAEVISEDKAADTRLVKFEVQDLSKELNAKIHIIVTGVPGLGEYDHSYDIRLKFDDSKTPVVPEVPEVTPEKPETPEVPVTPAPEVIKDGAYTIDYKALHEEEDKDSSMTRYLETPAALSVKDGKNLVTMTLTNNEQITAFQVEQAGKFVDTTVVKTDVEANTRVVEFEVADLSTIINAKFTVFVAAANHTGNYTVRLAFDKATIKPVVTEEVPGEEVETPVEVVPVTFKDIDKTWAKPYIESLASKQIVKGKTATTFAPNDQITRAQFAILLSRALELPKQDYKGTFSDVTKNMDWIVYEAEAASRAGIISVTDGKFRPNEAITRQQMATMIIRAIEYKDASVLEGVKNDVAFADAKDITAYAKTSVDLAAGLGIIGGKEVKGKQLFEPKANATRAHASKMVYYLLETLQK</sequence>
<feature type="signal peptide" evidence="6">
    <location>
        <begin position="1"/>
        <end position="26"/>
    </location>
</feature>
<comment type="caution">
    <text evidence="9">The sequence shown here is derived from an EMBL/GenBank/DDBJ whole genome shotgun (WGS) entry which is preliminary data.</text>
</comment>
<dbReference type="InterPro" id="IPR006635">
    <property type="entry name" value="NEAT_dom"/>
</dbReference>
<name>A0ABV2K4Z3_SPOPS</name>
<keyword evidence="4 6" id="KW-0732">Signal</keyword>
<dbReference type="InterPro" id="IPR050436">
    <property type="entry name" value="IsdA"/>
</dbReference>
<feature type="domain" description="NEAT" evidence="7">
    <location>
        <begin position="32"/>
        <end position="164"/>
    </location>
</feature>
<dbReference type="CDD" id="cd06920">
    <property type="entry name" value="NEAT"/>
    <property type="match status" value="2"/>
</dbReference>
<dbReference type="PROSITE" id="PS51272">
    <property type="entry name" value="SLH"/>
    <property type="match status" value="3"/>
</dbReference>
<dbReference type="RefSeq" id="WP_354312177.1">
    <property type="nucleotide sequence ID" value="NZ_JBEPME010000001.1"/>
</dbReference>
<feature type="domain" description="SLH" evidence="8">
    <location>
        <begin position="390"/>
        <end position="449"/>
    </location>
</feature>
<feature type="domain" description="SLH" evidence="8">
    <location>
        <begin position="326"/>
        <end position="389"/>
    </location>
</feature>
<evidence type="ECO:0000313" key="9">
    <source>
        <dbReference type="EMBL" id="MET3655645.1"/>
    </source>
</evidence>
<evidence type="ECO:0000259" key="7">
    <source>
        <dbReference type="PROSITE" id="PS50978"/>
    </source>
</evidence>
<keyword evidence="5" id="KW-0572">Peptidoglycan-anchor</keyword>
<keyword evidence="3" id="KW-0964">Secreted</keyword>
<dbReference type="Pfam" id="PF00395">
    <property type="entry name" value="SLH"/>
    <property type="match status" value="3"/>
</dbReference>
<evidence type="ECO:0000256" key="6">
    <source>
        <dbReference type="SAM" id="SignalP"/>
    </source>
</evidence>
<evidence type="ECO:0000259" key="8">
    <source>
        <dbReference type="PROSITE" id="PS51272"/>
    </source>
</evidence>
<gene>
    <name evidence="9" type="ORF">ABIC55_000729</name>
</gene>
<dbReference type="InterPro" id="IPR037250">
    <property type="entry name" value="NEAT_dom_sf"/>
</dbReference>
<feature type="domain" description="SLH" evidence="8">
    <location>
        <begin position="453"/>
        <end position="514"/>
    </location>
</feature>
<protein>
    <submittedName>
        <fullName evidence="9">Heme-binding NEAT domain protein</fullName>
    </submittedName>
</protein>
<dbReference type="SMART" id="SM00725">
    <property type="entry name" value="NEAT"/>
    <property type="match status" value="2"/>
</dbReference>
<reference evidence="9 10" key="1">
    <citation type="submission" date="2024-06" db="EMBL/GenBank/DDBJ databases">
        <title>Sorghum-associated microbial communities from plants grown in Nebraska, USA.</title>
        <authorList>
            <person name="Schachtman D."/>
        </authorList>
    </citation>
    <scope>NUCLEOTIDE SEQUENCE [LARGE SCALE GENOMIC DNA]</scope>
    <source>
        <strain evidence="9 10">1288</strain>
    </source>
</reference>
<evidence type="ECO:0000256" key="3">
    <source>
        <dbReference type="ARBA" id="ARBA00022525"/>
    </source>
</evidence>
<dbReference type="Gene3D" id="2.60.40.1850">
    <property type="match status" value="2"/>
</dbReference>
<dbReference type="SUPFAM" id="SSF158911">
    <property type="entry name" value="NEAT domain-like"/>
    <property type="match status" value="2"/>
</dbReference>
<dbReference type="PANTHER" id="PTHR37824">
    <property type="entry name" value="IRON-REGULATED SURFACE DETERMINANT PROTEIN C"/>
    <property type="match status" value="1"/>
</dbReference>
<proteinExistence type="predicted"/>
<dbReference type="PROSITE" id="PS50978">
    <property type="entry name" value="NEAT"/>
    <property type="match status" value="2"/>
</dbReference>
<organism evidence="9 10">
    <name type="scientific">Sporosarcina psychrophila</name>
    <name type="common">Bacillus psychrophilus</name>
    <dbReference type="NCBI Taxonomy" id="1476"/>
    <lineage>
        <taxon>Bacteria</taxon>
        <taxon>Bacillati</taxon>
        <taxon>Bacillota</taxon>
        <taxon>Bacilli</taxon>
        <taxon>Bacillales</taxon>
        <taxon>Caryophanaceae</taxon>
        <taxon>Sporosarcina</taxon>
    </lineage>
</organism>
<keyword evidence="2" id="KW-0134">Cell wall</keyword>
<evidence type="ECO:0000256" key="4">
    <source>
        <dbReference type="ARBA" id="ARBA00022729"/>
    </source>
</evidence>
<feature type="domain" description="NEAT" evidence="7">
    <location>
        <begin position="189"/>
        <end position="310"/>
    </location>
</feature>